<keyword evidence="2" id="KW-1185">Reference proteome</keyword>
<proteinExistence type="predicted"/>
<comment type="caution">
    <text evidence="1">The sequence shown here is derived from an EMBL/GenBank/DDBJ whole genome shotgun (WGS) entry which is preliminary data.</text>
</comment>
<sequence>MKLIHQHATPFGTLALLACAESSARGPHGPLRAQGCLITHGGEPEEWGAYVFMNGHISLTPPRFNLKTPELEHCLAEHVQGTEWPEFYLLPGWQGVRASLASVQLPAGTLRLNDESGRLVITHAASRSSVTWGVQDGQLTDVTKRKRGYGQPTPPFASQVKACLTASLQGETTPLSDLIGLYLSYRQIARRLKRAA</sequence>
<evidence type="ECO:0000313" key="1">
    <source>
        <dbReference type="EMBL" id="GAA5502939.1"/>
    </source>
</evidence>
<name>A0ABP9VCG6_9DEIO</name>
<protein>
    <submittedName>
        <fullName evidence="1">Uncharacterized protein</fullName>
    </submittedName>
</protein>
<reference evidence="1 2" key="1">
    <citation type="submission" date="2024-02" db="EMBL/GenBank/DDBJ databases">
        <title>Deinococcus xinjiangensis NBRC 107630.</title>
        <authorList>
            <person name="Ichikawa N."/>
            <person name="Katano-Makiyama Y."/>
            <person name="Hidaka K."/>
        </authorList>
    </citation>
    <scope>NUCLEOTIDE SEQUENCE [LARGE SCALE GENOMIC DNA]</scope>
    <source>
        <strain evidence="1 2">NBRC 107630</strain>
    </source>
</reference>
<accession>A0ABP9VCG6</accession>
<organism evidence="1 2">
    <name type="scientific">Deinococcus xinjiangensis</name>
    <dbReference type="NCBI Taxonomy" id="457454"/>
    <lineage>
        <taxon>Bacteria</taxon>
        <taxon>Thermotogati</taxon>
        <taxon>Deinococcota</taxon>
        <taxon>Deinococci</taxon>
        <taxon>Deinococcales</taxon>
        <taxon>Deinococcaceae</taxon>
        <taxon>Deinococcus</taxon>
    </lineage>
</organism>
<dbReference type="RefSeq" id="WP_353542911.1">
    <property type="nucleotide sequence ID" value="NZ_BAABRN010000033.1"/>
</dbReference>
<dbReference type="EMBL" id="BAABRN010000033">
    <property type="protein sequence ID" value="GAA5502939.1"/>
    <property type="molecule type" value="Genomic_DNA"/>
</dbReference>
<dbReference type="PROSITE" id="PS51257">
    <property type="entry name" value="PROKAR_LIPOPROTEIN"/>
    <property type="match status" value="1"/>
</dbReference>
<dbReference type="Proteomes" id="UP001458946">
    <property type="component" value="Unassembled WGS sequence"/>
</dbReference>
<evidence type="ECO:0000313" key="2">
    <source>
        <dbReference type="Proteomes" id="UP001458946"/>
    </source>
</evidence>
<gene>
    <name evidence="1" type="ORF">Dxin01_02686</name>
</gene>